<dbReference type="Gene3D" id="2.10.25.10">
    <property type="entry name" value="Laminin"/>
    <property type="match status" value="2"/>
</dbReference>
<keyword evidence="2" id="KW-1003">Cell membrane</keyword>
<dbReference type="SMART" id="SM00192">
    <property type="entry name" value="LDLa"/>
    <property type="match status" value="2"/>
</dbReference>
<keyword evidence="8 16" id="KW-1133">Transmembrane helix</keyword>
<evidence type="ECO:0000256" key="11">
    <source>
        <dbReference type="ARBA" id="ARBA00023170"/>
    </source>
</evidence>
<evidence type="ECO:0000256" key="12">
    <source>
        <dbReference type="ARBA" id="ARBA00023180"/>
    </source>
</evidence>
<keyword evidence="11" id="KW-0675">Receptor</keyword>
<dbReference type="SUPFAM" id="SSF57196">
    <property type="entry name" value="EGF/Laminin"/>
    <property type="match status" value="2"/>
</dbReference>
<gene>
    <name evidence="19" type="primary">OLA.27588</name>
</gene>
<dbReference type="GO" id="GO:0005509">
    <property type="term" value="F:calcium ion binding"/>
    <property type="evidence" value="ECO:0007669"/>
    <property type="project" value="InterPro"/>
</dbReference>
<organism evidence="19">
    <name type="scientific">Nothobranchius kadleci</name>
    <name type="common">African annual killifish</name>
    <dbReference type="NCBI Taxonomy" id="1051664"/>
    <lineage>
        <taxon>Eukaryota</taxon>
        <taxon>Metazoa</taxon>
        <taxon>Chordata</taxon>
        <taxon>Craniata</taxon>
        <taxon>Vertebrata</taxon>
        <taxon>Euteleostomi</taxon>
        <taxon>Actinopterygii</taxon>
        <taxon>Neopterygii</taxon>
        <taxon>Teleostei</taxon>
        <taxon>Neoteleostei</taxon>
        <taxon>Acanthomorphata</taxon>
        <taxon>Ovalentaria</taxon>
        <taxon>Atherinomorphae</taxon>
        <taxon>Cyprinodontiformes</taxon>
        <taxon>Nothobranchiidae</taxon>
        <taxon>Nothobranchius</taxon>
    </lineage>
</organism>
<feature type="repeat" description="LDL-receptor class B" evidence="14">
    <location>
        <begin position="333"/>
        <end position="377"/>
    </location>
</feature>
<feature type="region of interest" description="Disordered" evidence="15">
    <location>
        <begin position="527"/>
        <end position="549"/>
    </location>
</feature>
<evidence type="ECO:0000256" key="1">
    <source>
        <dbReference type="ARBA" id="ARBA00004251"/>
    </source>
</evidence>
<dbReference type="InterPro" id="IPR023415">
    <property type="entry name" value="LDLR_class-A_CS"/>
</dbReference>
<feature type="domain" description="EGF-like calcium-binding" evidence="17">
    <location>
        <begin position="81"/>
        <end position="120"/>
    </location>
</feature>
<feature type="transmembrane region" description="Helical" evidence="16">
    <location>
        <begin position="479"/>
        <end position="501"/>
    </location>
</feature>
<evidence type="ECO:0000256" key="2">
    <source>
        <dbReference type="ARBA" id="ARBA00022475"/>
    </source>
</evidence>
<keyword evidence="10 13" id="KW-1015">Disulfide bond</keyword>
<dbReference type="PANTHER" id="PTHR22722:SF14">
    <property type="entry name" value="MEGALIN, ISOFORM A"/>
    <property type="match status" value="1"/>
</dbReference>
<evidence type="ECO:0000259" key="18">
    <source>
        <dbReference type="SMART" id="SM00181"/>
    </source>
</evidence>
<dbReference type="AlphaFoldDB" id="A0A1A8E131"/>
<evidence type="ECO:0000256" key="7">
    <source>
        <dbReference type="ARBA" id="ARBA00022737"/>
    </source>
</evidence>
<name>A0A1A8E131_NOTKA</name>
<dbReference type="GO" id="GO:0043235">
    <property type="term" value="C:receptor complex"/>
    <property type="evidence" value="ECO:0007669"/>
    <property type="project" value="TreeGrafter"/>
</dbReference>
<evidence type="ECO:0000256" key="13">
    <source>
        <dbReference type="PROSITE-ProRule" id="PRU00124"/>
    </source>
</evidence>
<keyword evidence="5 16" id="KW-0812">Transmembrane</keyword>
<dbReference type="PRINTS" id="PR00261">
    <property type="entry name" value="LDLRECEPTOR"/>
</dbReference>
<dbReference type="GO" id="GO:0016324">
    <property type="term" value="C:apical plasma membrane"/>
    <property type="evidence" value="ECO:0007669"/>
    <property type="project" value="TreeGrafter"/>
</dbReference>
<keyword evidence="7" id="KW-0677">Repeat</keyword>
<keyword evidence="12" id="KW-0325">Glycoprotein</keyword>
<dbReference type="GO" id="GO:0006898">
    <property type="term" value="P:receptor-mediated endocytosis"/>
    <property type="evidence" value="ECO:0007669"/>
    <property type="project" value="TreeGrafter"/>
</dbReference>
<feature type="disulfide bond" evidence="13">
    <location>
        <begin position="50"/>
        <end position="68"/>
    </location>
</feature>
<dbReference type="PROSITE" id="PS51120">
    <property type="entry name" value="LDLRB"/>
    <property type="match status" value="3"/>
</dbReference>
<evidence type="ECO:0000256" key="10">
    <source>
        <dbReference type="ARBA" id="ARBA00023157"/>
    </source>
</evidence>
<feature type="domain" description="EGF-like calcium-binding" evidence="17">
    <location>
        <begin position="121"/>
        <end position="160"/>
    </location>
</feature>
<dbReference type="PANTHER" id="PTHR22722">
    <property type="entry name" value="LOW-DENSITY LIPOPROTEIN RECEPTOR-RELATED PROTEIN 2-RELATED"/>
    <property type="match status" value="1"/>
</dbReference>
<dbReference type="Pfam" id="PF00058">
    <property type="entry name" value="Ldl_recept_b"/>
    <property type="match status" value="1"/>
</dbReference>
<evidence type="ECO:0000256" key="8">
    <source>
        <dbReference type="ARBA" id="ARBA00022989"/>
    </source>
</evidence>
<dbReference type="Gene3D" id="4.10.400.10">
    <property type="entry name" value="Low-density Lipoprotein Receptor"/>
    <property type="match status" value="2"/>
</dbReference>
<keyword evidence="4" id="KW-0254">Endocytosis</keyword>
<dbReference type="PROSITE" id="PS50068">
    <property type="entry name" value="LDLRA_2"/>
    <property type="match status" value="2"/>
</dbReference>
<sequence>MSDVCLPRSQLCDGRNDCKDGRDETRKLCGSVQPRPQSLPTSCAASEFRCRDGECIRHAWRCDHSPDCSDGSDEDDCDIGDQDECRVNNGGCSHYCLDQSVGFLCSCPANMKLVGDSRCEEVDSCLESDVCDQLCVDINNSLTCKCHEGYHMNASSGECRANGEEAQLVFTSSKGIQLRNAESKSLAAYLPGPGPVAVVASNLTLYWAQREQGSIYRISVNKKPHEAILVVRVQGLVSGLAIDWIHQLLYWTSPEEGSVNVALLDGSSQVQLITGLYDPSAVAVDPLRGLLFWAQCGGSPKVEKSSLDGSSRADVVTSLIQQPVALTLDMTRQLLYWFDQGMRSISRISLDGRHRKTVVESNGYLDRLFGLAVFEGFLYWGDEVTGSICRANKHSGSNLQVLMSNVTSPGGVALLHPVLQPHGPSVCGRPGMTCQHGCVVDLHPDGLRFSCGSPETKENSQVPGIFSTAPAKTLPDATFAGYLSLIMFLAVLLVGTALWWWREELRPSRSLTLQSFSLKESRVPLIVQPPSGSEADVGPGNPSEAGLGR</sequence>
<dbReference type="InterPro" id="IPR011042">
    <property type="entry name" value="6-blade_b-propeller_TolB-like"/>
</dbReference>
<dbReference type="Pfam" id="PF00057">
    <property type="entry name" value="Ldl_recept_a"/>
    <property type="match status" value="1"/>
</dbReference>
<dbReference type="InterPro" id="IPR051221">
    <property type="entry name" value="LDLR-related"/>
</dbReference>
<feature type="disulfide bond" evidence="13">
    <location>
        <begin position="43"/>
        <end position="55"/>
    </location>
</feature>
<dbReference type="GO" id="GO:0042562">
    <property type="term" value="F:hormone binding"/>
    <property type="evidence" value="ECO:0007669"/>
    <property type="project" value="TreeGrafter"/>
</dbReference>
<comment type="caution">
    <text evidence="13">Lacks conserved residue(s) required for the propagation of feature annotation.</text>
</comment>
<dbReference type="PROSITE" id="PS01209">
    <property type="entry name" value="LDLRA_1"/>
    <property type="match status" value="1"/>
</dbReference>
<evidence type="ECO:0000259" key="17">
    <source>
        <dbReference type="SMART" id="SM00179"/>
    </source>
</evidence>
<dbReference type="FunFam" id="2.120.10.30:FF:000241">
    <property type="entry name" value="Low-density lipoprotein receptor-related protein 6"/>
    <property type="match status" value="1"/>
</dbReference>
<keyword evidence="9 16" id="KW-0472">Membrane</keyword>
<feature type="domain" description="EGF-like" evidence="18">
    <location>
        <begin position="84"/>
        <end position="120"/>
    </location>
</feature>
<dbReference type="InterPro" id="IPR001881">
    <property type="entry name" value="EGF-like_Ca-bd_dom"/>
</dbReference>
<keyword evidence="6" id="KW-0732">Signal</keyword>
<reference evidence="19" key="1">
    <citation type="submission" date="2016-05" db="EMBL/GenBank/DDBJ databases">
        <authorList>
            <person name="Lavstsen T."/>
            <person name="Jespersen J.S."/>
        </authorList>
    </citation>
    <scope>NUCLEOTIDE SEQUENCE</scope>
    <source>
        <tissue evidence="19">Brain</tissue>
    </source>
</reference>
<evidence type="ECO:0000256" key="16">
    <source>
        <dbReference type="SAM" id="Phobius"/>
    </source>
</evidence>
<dbReference type="EMBL" id="HAEA01010721">
    <property type="protein sequence ID" value="SBQ39201.1"/>
    <property type="molecule type" value="Transcribed_RNA"/>
</dbReference>
<evidence type="ECO:0000256" key="4">
    <source>
        <dbReference type="ARBA" id="ARBA00022583"/>
    </source>
</evidence>
<comment type="subcellular location">
    <subcellularLocation>
        <location evidence="1">Cell membrane</location>
        <topology evidence="1">Single-pass type I membrane protein</topology>
    </subcellularLocation>
</comment>
<keyword evidence="3" id="KW-0245">EGF-like domain</keyword>
<evidence type="ECO:0000256" key="6">
    <source>
        <dbReference type="ARBA" id="ARBA00022729"/>
    </source>
</evidence>
<dbReference type="InterPro" id="IPR000033">
    <property type="entry name" value="LDLR_classB_rpt"/>
</dbReference>
<protein>
    <submittedName>
        <fullName evidence="19">Uncharacterized protein</fullName>
    </submittedName>
</protein>
<dbReference type="CDD" id="cd00112">
    <property type="entry name" value="LDLa"/>
    <property type="match status" value="2"/>
</dbReference>
<feature type="repeat" description="LDL-receptor class B" evidence="14">
    <location>
        <begin position="289"/>
        <end position="332"/>
    </location>
</feature>
<proteinExistence type="predicted"/>
<reference evidence="19" key="2">
    <citation type="submission" date="2016-06" db="EMBL/GenBank/DDBJ databases">
        <title>The genome of a short-lived fish provides insights into sex chromosome evolution and the genetic control of aging.</title>
        <authorList>
            <person name="Reichwald K."/>
            <person name="Felder M."/>
            <person name="Petzold A."/>
            <person name="Koch P."/>
            <person name="Groth M."/>
            <person name="Platzer M."/>
        </authorList>
    </citation>
    <scope>NUCLEOTIDE SEQUENCE</scope>
    <source>
        <tissue evidence="19">Brain</tissue>
    </source>
</reference>
<evidence type="ECO:0000256" key="5">
    <source>
        <dbReference type="ARBA" id="ARBA00022692"/>
    </source>
</evidence>
<feature type="repeat" description="LDL-receptor class B" evidence="14">
    <location>
        <begin position="247"/>
        <end position="288"/>
    </location>
</feature>
<dbReference type="InterPro" id="IPR002172">
    <property type="entry name" value="LDrepeatLR_classA_rpt"/>
</dbReference>
<evidence type="ECO:0000313" key="19">
    <source>
        <dbReference type="EMBL" id="SBQ39201.1"/>
    </source>
</evidence>
<dbReference type="FunFam" id="2.10.25.10:FF:000009">
    <property type="entry name" value="Low-density lipoprotein receptor isoform 1"/>
    <property type="match status" value="1"/>
</dbReference>
<evidence type="ECO:0000256" key="9">
    <source>
        <dbReference type="ARBA" id="ARBA00023136"/>
    </source>
</evidence>
<dbReference type="SMART" id="SM00135">
    <property type="entry name" value="LY"/>
    <property type="match status" value="5"/>
</dbReference>
<feature type="domain" description="EGF-like" evidence="18">
    <location>
        <begin position="124"/>
        <end position="160"/>
    </location>
</feature>
<evidence type="ECO:0000256" key="3">
    <source>
        <dbReference type="ARBA" id="ARBA00022536"/>
    </source>
</evidence>
<dbReference type="SUPFAM" id="SSF63825">
    <property type="entry name" value="YWTD domain"/>
    <property type="match status" value="1"/>
</dbReference>
<accession>A0A1A8E131</accession>
<dbReference type="SUPFAM" id="SSF57424">
    <property type="entry name" value="LDL receptor-like module"/>
    <property type="match status" value="2"/>
</dbReference>
<dbReference type="InterPro" id="IPR036055">
    <property type="entry name" value="LDL_receptor-like_sf"/>
</dbReference>
<dbReference type="SMART" id="SM00179">
    <property type="entry name" value="EGF_CA"/>
    <property type="match status" value="2"/>
</dbReference>
<dbReference type="Gene3D" id="2.120.10.30">
    <property type="entry name" value="TolB, C-terminal domain"/>
    <property type="match status" value="1"/>
</dbReference>
<feature type="disulfide bond" evidence="13">
    <location>
        <begin position="62"/>
        <end position="77"/>
    </location>
</feature>
<dbReference type="InterPro" id="IPR000742">
    <property type="entry name" value="EGF"/>
</dbReference>
<dbReference type="FunFam" id="4.10.400.10:FF:000034">
    <property type="entry name" value="Low-density lipoprotein receptor-related protein 2"/>
    <property type="match status" value="1"/>
</dbReference>
<evidence type="ECO:0000256" key="15">
    <source>
        <dbReference type="SAM" id="MobiDB-lite"/>
    </source>
</evidence>
<evidence type="ECO:0000256" key="14">
    <source>
        <dbReference type="PROSITE-ProRule" id="PRU00461"/>
    </source>
</evidence>
<dbReference type="SMART" id="SM00181">
    <property type="entry name" value="EGF"/>
    <property type="match status" value="2"/>
</dbReference>